<dbReference type="EMBL" id="CP002214">
    <property type="protein sequence ID" value="ADO59789.1"/>
    <property type="molecule type" value="Genomic_DNA"/>
</dbReference>
<sequence>MVKDMTDQQLNRWLAEYMGYTISEYKNKWGWLMCPNGDNVHESLFPLDELWGFVPDYCTDPAASLEVQAAAVAENYEEYVYNLNGVIYKEYECMTFKVISAMLTATPRQRAEAAYMTLSIRE</sequence>
<evidence type="ECO:0008006" key="3">
    <source>
        <dbReference type="Google" id="ProtNLM"/>
    </source>
</evidence>
<dbReference type="HOGENOM" id="CLU_2106571_0_0_9"/>
<dbReference type="OrthoDB" id="2666929at2"/>
<dbReference type="AlphaFoldDB" id="E3EKF7"/>
<keyword evidence="1" id="KW-0614">Plasmid</keyword>
<geneLocation type="plasmid" evidence="1 2">
    <name>pSC2</name>
</geneLocation>
<evidence type="ECO:0000313" key="1">
    <source>
        <dbReference type="EMBL" id="ADO59789.1"/>
    </source>
</evidence>
<organism evidence="1 2">
    <name type="scientific">Paenibacillus polymyxa (strain SC2)</name>
    <name type="common">Bacillus polymyxa</name>
    <dbReference type="NCBI Taxonomy" id="886882"/>
    <lineage>
        <taxon>Bacteria</taxon>
        <taxon>Bacillati</taxon>
        <taxon>Bacillota</taxon>
        <taxon>Bacilli</taxon>
        <taxon>Bacillales</taxon>
        <taxon>Paenibacillaceae</taxon>
        <taxon>Paenibacillus</taxon>
    </lineage>
</organism>
<proteinExistence type="predicted"/>
<gene>
    <name evidence="1" type="ORF">PPSC2_26215</name>
</gene>
<protein>
    <recommendedName>
        <fullName evidence="3">Phage ABA sandwich domain-containing protein</fullName>
    </recommendedName>
</protein>
<dbReference type="Proteomes" id="UP000006868">
    <property type="component" value="Plasmid pSC2"/>
</dbReference>
<name>E3EKF7_PAEPS</name>
<dbReference type="KEGG" id="ppm:PPSC2_26215"/>
<evidence type="ECO:0000313" key="2">
    <source>
        <dbReference type="Proteomes" id="UP000006868"/>
    </source>
</evidence>
<reference evidence="1 2" key="1">
    <citation type="journal article" date="2011" name="J. Bacteriol.">
        <title>Complete genome sequence of Paenibacillus polymyxa SC2, a strain of plant growth-promoting Rhizobacterium with broad-spectrum antimicrobial activity.</title>
        <authorList>
            <person name="Ma M."/>
            <person name="Wang C."/>
            <person name="Ding Y."/>
            <person name="Li L."/>
            <person name="Shen D."/>
            <person name="Jiang X."/>
            <person name="Guan D."/>
            <person name="Cao F."/>
            <person name="Chen H."/>
            <person name="Feng R."/>
            <person name="Wang X."/>
            <person name="Ge Y."/>
            <person name="Yao L."/>
            <person name="Bing X."/>
            <person name="Yang X."/>
            <person name="Li J."/>
            <person name="Du B."/>
        </authorList>
    </citation>
    <scope>NUCLEOTIDE SEQUENCE [LARGE SCALE GENOMIC DNA]</scope>
    <source>
        <strain evidence="1 2">SC2</strain>
        <plasmid evidence="2">pSC2</plasmid>
    </source>
</reference>
<dbReference type="PATRIC" id="fig|886882.15.peg.5520"/>
<accession>E3EKF7</accession>
<dbReference type="RefSeq" id="WP_013386203.1">
    <property type="nucleotide sequence ID" value="NC_014628.2"/>
</dbReference>